<accession>A0A4C1WCU0</accession>
<reference evidence="2 3" key="1">
    <citation type="journal article" date="2019" name="Commun. Biol.">
        <title>The bagworm genome reveals a unique fibroin gene that provides high tensile strength.</title>
        <authorList>
            <person name="Kono N."/>
            <person name="Nakamura H."/>
            <person name="Ohtoshi R."/>
            <person name="Tomita M."/>
            <person name="Numata K."/>
            <person name="Arakawa K."/>
        </authorList>
    </citation>
    <scope>NUCLEOTIDE SEQUENCE [LARGE SCALE GENOMIC DNA]</scope>
</reference>
<evidence type="ECO:0000313" key="3">
    <source>
        <dbReference type="Proteomes" id="UP000299102"/>
    </source>
</evidence>
<organism evidence="2 3">
    <name type="scientific">Eumeta variegata</name>
    <name type="common">Bagworm moth</name>
    <name type="synonym">Eumeta japonica</name>
    <dbReference type="NCBI Taxonomy" id="151549"/>
    <lineage>
        <taxon>Eukaryota</taxon>
        <taxon>Metazoa</taxon>
        <taxon>Ecdysozoa</taxon>
        <taxon>Arthropoda</taxon>
        <taxon>Hexapoda</taxon>
        <taxon>Insecta</taxon>
        <taxon>Pterygota</taxon>
        <taxon>Neoptera</taxon>
        <taxon>Endopterygota</taxon>
        <taxon>Lepidoptera</taxon>
        <taxon>Glossata</taxon>
        <taxon>Ditrysia</taxon>
        <taxon>Tineoidea</taxon>
        <taxon>Psychidae</taxon>
        <taxon>Oiketicinae</taxon>
        <taxon>Eumeta</taxon>
    </lineage>
</organism>
<gene>
    <name evidence="2" type="ORF">EVAR_31475_1</name>
</gene>
<feature type="region of interest" description="Disordered" evidence="1">
    <location>
        <begin position="117"/>
        <end position="136"/>
    </location>
</feature>
<proteinExistence type="predicted"/>
<keyword evidence="3" id="KW-1185">Reference proteome</keyword>
<comment type="caution">
    <text evidence="2">The sequence shown here is derived from an EMBL/GenBank/DDBJ whole genome shotgun (WGS) entry which is preliminary data.</text>
</comment>
<dbReference type="Proteomes" id="UP000299102">
    <property type="component" value="Unassembled WGS sequence"/>
</dbReference>
<feature type="compositionally biased region" description="Polar residues" evidence="1">
    <location>
        <begin position="38"/>
        <end position="48"/>
    </location>
</feature>
<evidence type="ECO:0000256" key="1">
    <source>
        <dbReference type="SAM" id="MobiDB-lite"/>
    </source>
</evidence>
<name>A0A4C1WCU0_EUMVA</name>
<dbReference type="AlphaFoldDB" id="A0A4C1WCU0"/>
<sequence length="154" mass="16648">MYLQFQLSKTTVWNIEPSLHITYTQSLKADCSIPPSVKSSARGLQQVHSDLWPPSNPLGNKEKSRSSHKPMFGINNNSLASTRSHLRGEITLQNTPMNNSGKFADAGLVFRATRGPAEVESPMPAAASRPAVTGRPQSAVDDFLRANGLPPPGI</sequence>
<evidence type="ECO:0000313" key="2">
    <source>
        <dbReference type="EMBL" id="GBP47935.1"/>
    </source>
</evidence>
<feature type="region of interest" description="Disordered" evidence="1">
    <location>
        <begin position="38"/>
        <end position="80"/>
    </location>
</feature>
<dbReference type="EMBL" id="BGZK01000513">
    <property type="protein sequence ID" value="GBP47935.1"/>
    <property type="molecule type" value="Genomic_DNA"/>
</dbReference>
<protein>
    <submittedName>
        <fullName evidence="2">Uncharacterized protein</fullName>
    </submittedName>
</protein>